<gene>
    <name evidence="1" type="ORF">POPTR_013G080450</name>
</gene>
<evidence type="ECO:0000313" key="1">
    <source>
        <dbReference type="EMBL" id="RQO99140.1"/>
    </source>
</evidence>
<keyword evidence="2" id="KW-1185">Reference proteome</keyword>
<sequence>MALISWNYQTHYRATRDVRLETIIACIDKTYKRSFGPNSAILSPVMDKLFLQVVMTM</sequence>
<dbReference type="InParanoid" id="A0A3N7FZK0"/>
<dbReference type="AlphaFoldDB" id="A0A3N7FZK0"/>
<dbReference type="EMBL" id="CM009302">
    <property type="protein sequence ID" value="RQO99140.1"/>
    <property type="molecule type" value="Genomic_DNA"/>
</dbReference>
<reference evidence="1 2" key="1">
    <citation type="journal article" date="2006" name="Science">
        <title>The genome of black cottonwood, Populus trichocarpa (Torr. &amp; Gray).</title>
        <authorList>
            <person name="Tuskan G.A."/>
            <person name="Difazio S."/>
            <person name="Jansson S."/>
            <person name="Bohlmann J."/>
            <person name="Grigoriev I."/>
            <person name="Hellsten U."/>
            <person name="Putnam N."/>
            <person name="Ralph S."/>
            <person name="Rombauts S."/>
            <person name="Salamov A."/>
            <person name="Schein J."/>
            <person name="Sterck L."/>
            <person name="Aerts A."/>
            <person name="Bhalerao R.R."/>
            <person name="Bhalerao R.P."/>
            <person name="Blaudez D."/>
            <person name="Boerjan W."/>
            <person name="Brun A."/>
            <person name="Brunner A."/>
            <person name="Busov V."/>
            <person name="Campbell M."/>
            <person name="Carlson J."/>
            <person name="Chalot M."/>
            <person name="Chapman J."/>
            <person name="Chen G.L."/>
            <person name="Cooper D."/>
            <person name="Coutinho P.M."/>
            <person name="Couturier J."/>
            <person name="Covert S."/>
            <person name="Cronk Q."/>
            <person name="Cunningham R."/>
            <person name="Davis J."/>
            <person name="Degroeve S."/>
            <person name="Dejardin A."/>
            <person name="Depamphilis C."/>
            <person name="Detter J."/>
            <person name="Dirks B."/>
            <person name="Dubchak I."/>
            <person name="Duplessis S."/>
            <person name="Ehlting J."/>
            <person name="Ellis B."/>
            <person name="Gendler K."/>
            <person name="Goodstein D."/>
            <person name="Gribskov M."/>
            <person name="Grimwood J."/>
            <person name="Groover A."/>
            <person name="Gunter L."/>
            <person name="Hamberger B."/>
            <person name="Heinze B."/>
            <person name="Helariutta Y."/>
            <person name="Henrissat B."/>
            <person name="Holligan D."/>
            <person name="Holt R."/>
            <person name="Huang W."/>
            <person name="Islam-Faridi N."/>
            <person name="Jones S."/>
            <person name="Jones-Rhoades M."/>
            <person name="Jorgensen R."/>
            <person name="Joshi C."/>
            <person name="Kangasjarvi J."/>
            <person name="Karlsson J."/>
            <person name="Kelleher C."/>
            <person name="Kirkpatrick R."/>
            <person name="Kirst M."/>
            <person name="Kohler A."/>
            <person name="Kalluri U."/>
            <person name="Larimer F."/>
            <person name="Leebens-Mack J."/>
            <person name="Leple J.C."/>
            <person name="Locascio P."/>
            <person name="Lou Y."/>
            <person name="Lucas S."/>
            <person name="Martin F."/>
            <person name="Montanini B."/>
            <person name="Napoli C."/>
            <person name="Nelson D.R."/>
            <person name="Nelson C."/>
            <person name="Nieminen K."/>
            <person name="Nilsson O."/>
            <person name="Pereda V."/>
            <person name="Peter G."/>
            <person name="Philippe R."/>
            <person name="Pilate G."/>
            <person name="Poliakov A."/>
            <person name="Razumovskaya J."/>
            <person name="Richardson P."/>
            <person name="Rinaldi C."/>
            <person name="Ritland K."/>
            <person name="Rouze P."/>
            <person name="Ryaboy D."/>
            <person name="Schmutz J."/>
            <person name="Schrader J."/>
            <person name="Segerman B."/>
            <person name="Shin H."/>
            <person name="Siddiqui A."/>
            <person name="Sterky F."/>
            <person name="Terry A."/>
            <person name="Tsai C.J."/>
            <person name="Uberbacher E."/>
            <person name="Unneberg P."/>
            <person name="Vahala J."/>
            <person name="Wall K."/>
            <person name="Wessler S."/>
            <person name="Yang G."/>
            <person name="Yin T."/>
            <person name="Douglas C."/>
            <person name="Marra M."/>
            <person name="Sandberg G."/>
            <person name="Van de Peer Y."/>
            <person name="Rokhsar D."/>
        </authorList>
    </citation>
    <scope>NUCLEOTIDE SEQUENCE [LARGE SCALE GENOMIC DNA]</scope>
    <source>
        <strain evidence="2">cv. Nisqually</strain>
    </source>
</reference>
<dbReference type="Proteomes" id="UP000006729">
    <property type="component" value="Chromosome 13"/>
</dbReference>
<organism evidence="1 2">
    <name type="scientific">Populus trichocarpa</name>
    <name type="common">Western balsam poplar</name>
    <name type="synonym">Populus balsamifera subsp. trichocarpa</name>
    <dbReference type="NCBI Taxonomy" id="3694"/>
    <lineage>
        <taxon>Eukaryota</taxon>
        <taxon>Viridiplantae</taxon>
        <taxon>Streptophyta</taxon>
        <taxon>Embryophyta</taxon>
        <taxon>Tracheophyta</taxon>
        <taxon>Spermatophyta</taxon>
        <taxon>Magnoliopsida</taxon>
        <taxon>eudicotyledons</taxon>
        <taxon>Gunneridae</taxon>
        <taxon>Pentapetalae</taxon>
        <taxon>rosids</taxon>
        <taxon>fabids</taxon>
        <taxon>Malpighiales</taxon>
        <taxon>Salicaceae</taxon>
        <taxon>Saliceae</taxon>
        <taxon>Populus</taxon>
    </lineage>
</organism>
<protein>
    <submittedName>
        <fullName evidence="1">Uncharacterized protein</fullName>
    </submittedName>
</protein>
<name>A0A3N7FZK0_POPTR</name>
<accession>A0A3N7FZK0</accession>
<proteinExistence type="predicted"/>
<evidence type="ECO:0000313" key="2">
    <source>
        <dbReference type="Proteomes" id="UP000006729"/>
    </source>
</evidence>